<protein>
    <submittedName>
        <fullName evidence="1">Uncharacterized protein</fullName>
    </submittedName>
</protein>
<dbReference type="AlphaFoldDB" id="A0AA40BUX3"/>
<dbReference type="Proteomes" id="UP001175000">
    <property type="component" value="Unassembled WGS sequence"/>
</dbReference>
<proteinExistence type="predicted"/>
<reference evidence="1" key="1">
    <citation type="submission" date="2023-06" db="EMBL/GenBank/DDBJ databases">
        <title>Genome-scale phylogeny and comparative genomics of the fungal order Sordariales.</title>
        <authorList>
            <consortium name="Lawrence Berkeley National Laboratory"/>
            <person name="Hensen N."/>
            <person name="Bonometti L."/>
            <person name="Westerberg I."/>
            <person name="Brannstrom I.O."/>
            <person name="Guillou S."/>
            <person name="Cros-Aarteil S."/>
            <person name="Calhoun S."/>
            <person name="Haridas S."/>
            <person name="Kuo A."/>
            <person name="Mondo S."/>
            <person name="Pangilinan J."/>
            <person name="Riley R."/>
            <person name="Labutti K."/>
            <person name="Andreopoulos B."/>
            <person name="Lipzen A."/>
            <person name="Chen C."/>
            <person name="Yanf M."/>
            <person name="Daum C."/>
            <person name="Ng V."/>
            <person name="Clum A."/>
            <person name="Steindorff A."/>
            <person name="Ohm R."/>
            <person name="Martin F."/>
            <person name="Silar P."/>
            <person name="Natvig D."/>
            <person name="Lalanne C."/>
            <person name="Gautier V."/>
            <person name="Ament-Velasquez S.L."/>
            <person name="Kruys A."/>
            <person name="Hutchinson M.I."/>
            <person name="Powell A.J."/>
            <person name="Barry K."/>
            <person name="Miller A.N."/>
            <person name="Grigoriev I.V."/>
            <person name="Debuchy R."/>
            <person name="Gladieux P."/>
            <person name="Thoren M.H."/>
            <person name="Johannesson H."/>
        </authorList>
    </citation>
    <scope>NUCLEOTIDE SEQUENCE</scope>
    <source>
        <strain evidence="1">CBS 606.72</strain>
    </source>
</reference>
<dbReference type="EMBL" id="JAULSU010000006">
    <property type="protein sequence ID" value="KAK0614586.1"/>
    <property type="molecule type" value="Genomic_DNA"/>
</dbReference>
<keyword evidence="2" id="KW-1185">Reference proteome</keyword>
<comment type="caution">
    <text evidence="1">The sequence shown here is derived from an EMBL/GenBank/DDBJ whole genome shotgun (WGS) entry which is preliminary data.</text>
</comment>
<accession>A0AA40BUX3</accession>
<organism evidence="1 2">
    <name type="scientific">Immersiella caudata</name>
    <dbReference type="NCBI Taxonomy" id="314043"/>
    <lineage>
        <taxon>Eukaryota</taxon>
        <taxon>Fungi</taxon>
        <taxon>Dikarya</taxon>
        <taxon>Ascomycota</taxon>
        <taxon>Pezizomycotina</taxon>
        <taxon>Sordariomycetes</taxon>
        <taxon>Sordariomycetidae</taxon>
        <taxon>Sordariales</taxon>
        <taxon>Lasiosphaeriaceae</taxon>
        <taxon>Immersiella</taxon>
    </lineage>
</organism>
<name>A0AA40BUX3_9PEZI</name>
<gene>
    <name evidence="1" type="ORF">B0T14DRAFT_570510</name>
</gene>
<evidence type="ECO:0000313" key="2">
    <source>
        <dbReference type="Proteomes" id="UP001175000"/>
    </source>
</evidence>
<sequence>MTELNDNTPVFCAAEIPPDLLNEFFLIANNAPEFAAEGVDDVGVLISATDIPSITQPTKPPVPPQTSFPFLDKTPEEVWDFAQEKLGGRILNRVLAILDEGTLRDKTCLLVTRWENPPEGEEGQLLKVRSRFVDALVVCNLRNLGIGGDEHFRGLFGGS</sequence>
<evidence type="ECO:0000313" key="1">
    <source>
        <dbReference type="EMBL" id="KAK0614586.1"/>
    </source>
</evidence>